<dbReference type="Pfam" id="PF01636">
    <property type="entry name" value="APH"/>
    <property type="match status" value="1"/>
</dbReference>
<reference evidence="2 3" key="1">
    <citation type="submission" date="2018-10" db="EMBL/GenBank/DDBJ databases">
        <title>Fifty Aureobasidium pullulans genomes reveal a recombining polyextremotolerant generalist.</title>
        <authorList>
            <person name="Gostincar C."/>
            <person name="Turk M."/>
            <person name="Zajc J."/>
            <person name="Gunde-Cimerman N."/>
        </authorList>
    </citation>
    <scope>NUCLEOTIDE SEQUENCE [LARGE SCALE GENOMIC DNA]</scope>
    <source>
        <strain evidence="2 3">EXF-10659</strain>
    </source>
</reference>
<dbReference type="Proteomes" id="UP000308802">
    <property type="component" value="Unassembled WGS sequence"/>
</dbReference>
<dbReference type="PANTHER" id="PTHR21310:SF15">
    <property type="entry name" value="AMINOGLYCOSIDE PHOSPHOTRANSFERASE DOMAIN-CONTAINING PROTEIN"/>
    <property type="match status" value="1"/>
</dbReference>
<evidence type="ECO:0000259" key="1">
    <source>
        <dbReference type="Pfam" id="PF01636"/>
    </source>
</evidence>
<organism evidence="2 3">
    <name type="scientific">Aureobasidium pullulans</name>
    <name type="common">Black yeast</name>
    <name type="synonym">Pullularia pullulans</name>
    <dbReference type="NCBI Taxonomy" id="5580"/>
    <lineage>
        <taxon>Eukaryota</taxon>
        <taxon>Fungi</taxon>
        <taxon>Dikarya</taxon>
        <taxon>Ascomycota</taxon>
        <taxon>Pezizomycotina</taxon>
        <taxon>Dothideomycetes</taxon>
        <taxon>Dothideomycetidae</taxon>
        <taxon>Dothideales</taxon>
        <taxon>Saccotheciaceae</taxon>
        <taxon>Aureobasidium</taxon>
    </lineage>
</organism>
<evidence type="ECO:0000313" key="2">
    <source>
        <dbReference type="EMBL" id="THW64356.1"/>
    </source>
</evidence>
<dbReference type="SUPFAM" id="SSF56112">
    <property type="entry name" value="Protein kinase-like (PK-like)"/>
    <property type="match status" value="1"/>
</dbReference>
<dbReference type="AlphaFoldDB" id="A0A4S8ZDS5"/>
<dbReference type="PANTHER" id="PTHR21310">
    <property type="entry name" value="AMINOGLYCOSIDE PHOSPHOTRANSFERASE-RELATED-RELATED"/>
    <property type="match status" value="1"/>
</dbReference>
<dbReference type="Gene3D" id="3.90.1200.10">
    <property type="match status" value="1"/>
</dbReference>
<protein>
    <recommendedName>
        <fullName evidence="1">Aminoglycoside phosphotransferase domain-containing protein</fullName>
    </recommendedName>
</protein>
<feature type="domain" description="Aminoglycoside phosphotransferase" evidence="1">
    <location>
        <begin position="39"/>
        <end position="186"/>
    </location>
</feature>
<evidence type="ECO:0000313" key="3">
    <source>
        <dbReference type="Proteomes" id="UP000308802"/>
    </source>
</evidence>
<dbReference type="InterPro" id="IPR011009">
    <property type="entry name" value="Kinase-like_dom_sf"/>
</dbReference>
<gene>
    <name evidence="2" type="ORF">D6D19_09495</name>
</gene>
<name>A0A4S8ZDS5_AURPU</name>
<sequence>METWTSEQREFIKSNKVISKRQLTPSELLFDPSKILLPNERLKNEHAALCYVRENTTIPVPQIISFGYEEDSPKLVTGFIEGKLLEDFDDEQRHDVLRVVNEQMKRHIIPELHKLQRETTGSIDGSLPVIPPNPVMYATKPSSWRHITTKGPAFVFCHNDLSGHNIILNPETYEIVGIVDWEYAGFFPHWFERELWKKRYTEREEEEERTFVKSAEEFFRDGV</sequence>
<comment type="caution">
    <text evidence="2">The sequence shown here is derived from an EMBL/GenBank/DDBJ whole genome shotgun (WGS) entry which is preliminary data.</text>
</comment>
<dbReference type="EMBL" id="QZAO01000538">
    <property type="protein sequence ID" value="THW64356.1"/>
    <property type="molecule type" value="Genomic_DNA"/>
</dbReference>
<dbReference type="InterPro" id="IPR002575">
    <property type="entry name" value="Aminoglycoside_PTrfase"/>
</dbReference>
<dbReference type="InterPro" id="IPR051678">
    <property type="entry name" value="AGP_Transferase"/>
</dbReference>
<accession>A0A4S8ZDS5</accession>
<dbReference type="CDD" id="cd05120">
    <property type="entry name" value="APH_ChoK_like"/>
    <property type="match status" value="1"/>
</dbReference>
<proteinExistence type="predicted"/>